<dbReference type="InterPro" id="IPR000515">
    <property type="entry name" value="MetI-like"/>
</dbReference>
<feature type="transmembrane region" description="Helical" evidence="8">
    <location>
        <begin position="74"/>
        <end position="92"/>
    </location>
</feature>
<dbReference type="EMBL" id="JBEWZI010000006">
    <property type="protein sequence ID" value="MET7014009.1"/>
    <property type="molecule type" value="Genomic_DNA"/>
</dbReference>
<evidence type="ECO:0000256" key="3">
    <source>
        <dbReference type="ARBA" id="ARBA00022448"/>
    </source>
</evidence>
<evidence type="ECO:0000256" key="6">
    <source>
        <dbReference type="ARBA" id="ARBA00022989"/>
    </source>
</evidence>
<keyword evidence="3 8" id="KW-0813">Transport</keyword>
<comment type="caution">
    <text evidence="10">The sequence shown here is derived from an EMBL/GenBank/DDBJ whole genome shotgun (WGS) entry which is preliminary data.</text>
</comment>
<evidence type="ECO:0000256" key="8">
    <source>
        <dbReference type="RuleBase" id="RU363032"/>
    </source>
</evidence>
<evidence type="ECO:0000259" key="9">
    <source>
        <dbReference type="PROSITE" id="PS50928"/>
    </source>
</evidence>
<keyword evidence="5 8" id="KW-0812">Transmembrane</keyword>
<dbReference type="InterPro" id="IPR043429">
    <property type="entry name" value="ArtM/GltK/GlnP/TcyL/YhdX-like"/>
</dbReference>
<comment type="subcellular location">
    <subcellularLocation>
        <location evidence="1">Cell inner membrane</location>
        <topology evidence="1">Multi-pass membrane protein</topology>
    </subcellularLocation>
    <subcellularLocation>
        <location evidence="8">Cell membrane</location>
        <topology evidence="8">Multi-pass membrane protein</topology>
    </subcellularLocation>
</comment>
<dbReference type="InterPro" id="IPR010065">
    <property type="entry name" value="AA_ABC_transptr_permease_3TM"/>
</dbReference>
<feature type="transmembrane region" description="Helical" evidence="8">
    <location>
        <begin position="178"/>
        <end position="198"/>
    </location>
</feature>
<keyword evidence="6 8" id="KW-1133">Transmembrane helix</keyword>
<keyword evidence="11" id="KW-1185">Reference proteome</keyword>
<evidence type="ECO:0000256" key="5">
    <source>
        <dbReference type="ARBA" id="ARBA00022692"/>
    </source>
</evidence>
<evidence type="ECO:0000256" key="4">
    <source>
        <dbReference type="ARBA" id="ARBA00022475"/>
    </source>
</evidence>
<proteinExistence type="inferred from homology"/>
<feature type="transmembrane region" description="Helical" evidence="8">
    <location>
        <begin position="104"/>
        <end position="125"/>
    </location>
</feature>
<dbReference type="InterPro" id="IPR035906">
    <property type="entry name" value="MetI-like_sf"/>
</dbReference>
<dbReference type="PANTHER" id="PTHR30614">
    <property type="entry name" value="MEMBRANE COMPONENT OF AMINO ACID ABC TRANSPORTER"/>
    <property type="match status" value="1"/>
</dbReference>
<evidence type="ECO:0000313" key="10">
    <source>
        <dbReference type="EMBL" id="MET7014009.1"/>
    </source>
</evidence>
<feature type="transmembrane region" description="Helical" evidence="8">
    <location>
        <begin position="309"/>
        <end position="327"/>
    </location>
</feature>
<reference evidence="10 11" key="1">
    <citation type="submission" date="2024-07" db="EMBL/GenBank/DDBJ databases">
        <title>Uliginosibacterium flavum JJ3220;KACC:17644.</title>
        <authorList>
            <person name="Kim M.K."/>
        </authorList>
    </citation>
    <scope>NUCLEOTIDE SEQUENCE [LARGE SCALE GENOMIC DNA]</scope>
    <source>
        <strain evidence="10 11">KACC:17644</strain>
    </source>
</reference>
<evidence type="ECO:0000256" key="7">
    <source>
        <dbReference type="ARBA" id="ARBA00023136"/>
    </source>
</evidence>
<feature type="transmembrane region" description="Helical" evidence="8">
    <location>
        <begin position="137"/>
        <end position="157"/>
    </location>
</feature>
<dbReference type="Pfam" id="PF00528">
    <property type="entry name" value="BPD_transp_1"/>
    <property type="match status" value="1"/>
</dbReference>
<dbReference type="PANTHER" id="PTHR30614:SF41">
    <property type="entry name" value="INNER MEMBRANE AMINO-ACID ABC TRANSPORTER PERMEASE PROTEIN YHDY"/>
    <property type="match status" value="1"/>
</dbReference>
<accession>A0ABV2TJA4</accession>
<name>A0ABV2TJA4_9RHOO</name>
<dbReference type="SUPFAM" id="SSF161098">
    <property type="entry name" value="MetI-like"/>
    <property type="match status" value="1"/>
</dbReference>
<comment type="similarity">
    <text evidence="2">Belongs to the binding-protein-dependent transport system permease family. HisMQ subfamily.</text>
</comment>
<keyword evidence="4" id="KW-1003">Cell membrane</keyword>
<keyword evidence="7 8" id="KW-0472">Membrane</keyword>
<feature type="transmembrane region" description="Helical" evidence="8">
    <location>
        <begin position="12"/>
        <end position="32"/>
    </location>
</feature>
<evidence type="ECO:0000313" key="11">
    <source>
        <dbReference type="Proteomes" id="UP001549691"/>
    </source>
</evidence>
<evidence type="ECO:0000256" key="2">
    <source>
        <dbReference type="ARBA" id="ARBA00010072"/>
    </source>
</evidence>
<dbReference type="PROSITE" id="PS50928">
    <property type="entry name" value="ABC_TM1"/>
    <property type="match status" value="1"/>
</dbReference>
<feature type="domain" description="ABC transmembrane type-1" evidence="9">
    <location>
        <begin position="133"/>
        <end position="328"/>
    </location>
</feature>
<dbReference type="RefSeq" id="WP_354600468.1">
    <property type="nucleotide sequence ID" value="NZ_JBEWZI010000006.1"/>
</dbReference>
<organism evidence="10 11">
    <name type="scientific">Uliginosibacterium flavum</name>
    <dbReference type="NCBI Taxonomy" id="1396831"/>
    <lineage>
        <taxon>Bacteria</taxon>
        <taxon>Pseudomonadati</taxon>
        <taxon>Pseudomonadota</taxon>
        <taxon>Betaproteobacteria</taxon>
        <taxon>Rhodocyclales</taxon>
        <taxon>Zoogloeaceae</taxon>
        <taxon>Uliginosibacterium</taxon>
    </lineage>
</organism>
<sequence length="343" mass="37896">MNPRIRLPRKRTIFWGLLAAALLWPIFSWAVLNAIWDADLEACRAARGVGACWGVIVEKHRLLIFGRYPFDEQWRPLLATLLIICVLGLATWRRLWQPRLAPVALTALLAATLLMLGGFAGLSFVPTKLWGGLPLTLLISLGSTLLAFPFAILLALGRRSSLPLLRSVCTLYIELVRGVPLISLLFMAAFLFPLLLPAQLRIDILPRVVFTIAAFAAAYLAEVIRSGLQAVPAGQLTAAQAIGMNYWQTTAYVVLPQALRFALPALVNSFVGIFKDSSLISIVSLHELTGALALSLGGDAEWRSFYLEGYLFIALIYWLFCFLLSQASKKLESGFKQSRPERT</sequence>
<feature type="transmembrane region" description="Helical" evidence="8">
    <location>
        <begin position="204"/>
        <end position="221"/>
    </location>
</feature>
<dbReference type="CDD" id="cd06261">
    <property type="entry name" value="TM_PBP2"/>
    <property type="match status" value="1"/>
</dbReference>
<dbReference type="Gene3D" id="1.10.3720.10">
    <property type="entry name" value="MetI-like"/>
    <property type="match status" value="1"/>
</dbReference>
<dbReference type="NCBIfam" id="TIGR01726">
    <property type="entry name" value="HEQRo_perm_3TM"/>
    <property type="match status" value="1"/>
</dbReference>
<dbReference type="Proteomes" id="UP001549691">
    <property type="component" value="Unassembled WGS sequence"/>
</dbReference>
<gene>
    <name evidence="10" type="ORF">ABXR19_07390</name>
</gene>
<evidence type="ECO:0000256" key="1">
    <source>
        <dbReference type="ARBA" id="ARBA00004429"/>
    </source>
</evidence>
<protein>
    <submittedName>
        <fullName evidence="10">Amino acid ABC transporter permease</fullName>
    </submittedName>
</protein>